<feature type="domain" description="Rad50/SbcC-type AAA" evidence="5">
    <location>
        <begin position="4"/>
        <end position="226"/>
    </location>
</feature>
<dbReference type="AlphaFoldDB" id="A0A3A4A1W9"/>
<dbReference type="GO" id="GO:0006302">
    <property type="term" value="P:double-strand break repair"/>
    <property type="evidence" value="ECO:0007669"/>
    <property type="project" value="InterPro"/>
</dbReference>
<protein>
    <recommendedName>
        <fullName evidence="3">Nuclease SbcCD subunit C</fullName>
    </recommendedName>
</protein>
<gene>
    <name evidence="6" type="ORF">D5H75_37870</name>
</gene>
<evidence type="ECO:0000256" key="3">
    <source>
        <dbReference type="ARBA" id="ARBA00013368"/>
    </source>
</evidence>
<keyword evidence="7" id="KW-1185">Reference proteome</keyword>
<dbReference type="GO" id="GO:0016887">
    <property type="term" value="F:ATP hydrolysis activity"/>
    <property type="evidence" value="ECO:0007669"/>
    <property type="project" value="InterPro"/>
</dbReference>
<dbReference type="Proteomes" id="UP000265768">
    <property type="component" value="Unassembled WGS sequence"/>
</dbReference>
<comment type="subunit">
    <text evidence="2">Heterodimer of SbcC and SbcD.</text>
</comment>
<dbReference type="OrthoDB" id="3237462at2"/>
<dbReference type="EMBL" id="QZEY01000026">
    <property type="protein sequence ID" value="RJL21238.1"/>
    <property type="molecule type" value="Genomic_DNA"/>
</dbReference>
<evidence type="ECO:0000256" key="1">
    <source>
        <dbReference type="ARBA" id="ARBA00006930"/>
    </source>
</evidence>
<feature type="coiled-coil region" evidence="4">
    <location>
        <begin position="409"/>
        <end position="436"/>
    </location>
</feature>
<dbReference type="RefSeq" id="WP_119931448.1">
    <property type="nucleotide sequence ID" value="NZ_QZEY01000026.1"/>
</dbReference>
<dbReference type="PANTHER" id="PTHR32114:SF2">
    <property type="entry name" value="ABC TRANSPORTER ABCH.3"/>
    <property type="match status" value="1"/>
</dbReference>
<evidence type="ECO:0000313" key="6">
    <source>
        <dbReference type="EMBL" id="RJL21238.1"/>
    </source>
</evidence>
<dbReference type="InterPro" id="IPR038729">
    <property type="entry name" value="Rad50/SbcC_AAA"/>
</dbReference>
<sequence>MIKRLTMTNFRLFDEADVIFPEDAQLILISGRNGSGKSTLLTAIVYGLYGEGPTGKRELDRLIRRGAELEGMEVRVEFTVGQDTYTVRRRRDNRKSSAILEVGGTAIMQGPDEVTAEVSKLLGMDAAGFRLAVFATQGELEGLSSLSAAERGKTMARLLRLDAVTKAKASAREELNSARRAALALGEAPDIAGLTGRLRTEQDALEGLRAAAADTDATIKKLERDLADGAQTEQEHGQAVRRYARAQGEADSAAAALARARQDLDALRPPPAPAYEGPPSAELGDRITTLERRIATAEEQARRAADAAAAHAQLRELRARLRDVEDTVARHGGVAAARARQDEAERELRAAEDAARQAGDALDASSAAVARLTGLRDRAAEDLRQVSALGGVCLTCAQPITPEHRDSCLTQAGDALRALTGELAEAERDQREAAGRHAAAIGAVEAARQAAGRARLARQECEAAHGERERLAGHAQAYERQLAALPEAPPGLEDLYAQRARLRERLERARAAEQAGQAAVRAAERRATMERALREAEAAAAQAAARLEQARVPQTLQEAMRERERAQAALAEERRTLTAIQEELAAVSERVGAARRAVQEGEKLRERRRALETQARVAQAAAQLLATVSQDVSARIRPALEGAVSALLEQMSGGRFSAVRVSDGYEVRVRDYDGSYVPLTRVFVSGGEKDLGALALRLGVASVIASQHGVGGLGVLILDEVFGFQDAVRREAILAGLRALRGVYPQMLVVSHVGGLEELADCVIDIELEEPDPGSAEVMPRSVVQMSA</sequence>
<dbReference type="InterPro" id="IPR027417">
    <property type="entry name" value="P-loop_NTPase"/>
</dbReference>
<dbReference type="Gene3D" id="1.10.287.510">
    <property type="entry name" value="Helix hairpin bin"/>
    <property type="match status" value="1"/>
</dbReference>
<evidence type="ECO:0000259" key="5">
    <source>
        <dbReference type="Pfam" id="PF13476"/>
    </source>
</evidence>
<evidence type="ECO:0000256" key="4">
    <source>
        <dbReference type="SAM" id="Coils"/>
    </source>
</evidence>
<feature type="coiled-coil region" evidence="4">
    <location>
        <begin position="492"/>
        <end position="621"/>
    </location>
</feature>
<accession>A0A3A4A1W9</accession>
<proteinExistence type="inferred from homology"/>
<comment type="caution">
    <text evidence="6">The sequence shown here is derived from an EMBL/GenBank/DDBJ whole genome shotgun (WGS) entry which is preliminary data.</text>
</comment>
<keyword evidence="4" id="KW-0175">Coiled coil</keyword>
<reference evidence="6 7" key="1">
    <citation type="submission" date="2018-09" db="EMBL/GenBank/DDBJ databases">
        <title>YIM 75507 draft genome.</title>
        <authorList>
            <person name="Tang S."/>
            <person name="Feng Y."/>
        </authorList>
    </citation>
    <scope>NUCLEOTIDE SEQUENCE [LARGE SCALE GENOMIC DNA]</scope>
    <source>
        <strain evidence="6 7">YIM 75507</strain>
    </source>
</reference>
<evidence type="ECO:0000256" key="2">
    <source>
        <dbReference type="ARBA" id="ARBA00011322"/>
    </source>
</evidence>
<evidence type="ECO:0000313" key="7">
    <source>
        <dbReference type="Proteomes" id="UP000265768"/>
    </source>
</evidence>
<dbReference type="PANTHER" id="PTHR32114">
    <property type="entry name" value="ABC TRANSPORTER ABCH.3"/>
    <property type="match status" value="1"/>
</dbReference>
<feature type="coiled-coil region" evidence="4">
    <location>
        <begin position="205"/>
        <end position="361"/>
    </location>
</feature>
<name>A0A3A4A1W9_9ACTN</name>
<dbReference type="Pfam" id="PF13476">
    <property type="entry name" value="AAA_23"/>
    <property type="match status" value="1"/>
</dbReference>
<dbReference type="SUPFAM" id="SSF52540">
    <property type="entry name" value="P-loop containing nucleoside triphosphate hydrolases"/>
    <property type="match status" value="2"/>
</dbReference>
<comment type="similarity">
    <text evidence="1">Belongs to the SMC family. SbcC subfamily.</text>
</comment>
<dbReference type="Gene3D" id="3.40.50.300">
    <property type="entry name" value="P-loop containing nucleotide triphosphate hydrolases"/>
    <property type="match status" value="2"/>
</dbReference>
<organism evidence="6 7">
    <name type="scientific">Bailinhaonella thermotolerans</name>
    <dbReference type="NCBI Taxonomy" id="1070861"/>
    <lineage>
        <taxon>Bacteria</taxon>
        <taxon>Bacillati</taxon>
        <taxon>Actinomycetota</taxon>
        <taxon>Actinomycetes</taxon>
        <taxon>Streptosporangiales</taxon>
        <taxon>Streptosporangiaceae</taxon>
        <taxon>Bailinhaonella</taxon>
    </lineage>
</organism>